<accession>A0A4C1UX90</accession>
<dbReference type="EMBL" id="BGZK01000239">
    <property type="protein sequence ID" value="GBP30899.1"/>
    <property type="molecule type" value="Genomic_DNA"/>
</dbReference>
<reference evidence="3 4" key="1">
    <citation type="journal article" date="2019" name="Commun. Biol.">
        <title>The bagworm genome reveals a unique fibroin gene that provides high tensile strength.</title>
        <authorList>
            <person name="Kono N."/>
            <person name="Nakamura H."/>
            <person name="Ohtoshi R."/>
            <person name="Tomita M."/>
            <person name="Numata K."/>
            <person name="Arakawa K."/>
        </authorList>
    </citation>
    <scope>NUCLEOTIDE SEQUENCE [LARGE SCALE GENOMIC DNA]</scope>
</reference>
<dbReference type="PROSITE" id="PS51031">
    <property type="entry name" value="BESS"/>
    <property type="match status" value="1"/>
</dbReference>
<dbReference type="InterPro" id="IPR004210">
    <property type="entry name" value="BESS_motif"/>
</dbReference>
<evidence type="ECO:0000313" key="4">
    <source>
        <dbReference type="Proteomes" id="UP000299102"/>
    </source>
</evidence>
<sequence>MMKLELTQRNDRETQPKSEDYHFLMSILPQMERLPPIQKIRLRNKINQALLQEMEMTLWTRKEAKQPSHLRSRLLKSRSARPLATTCKKHSKVPSGAREVPSALFTCFIKTSHVYSMENNIGYPSPLLIQSILQRSKLASSELLFEVDRQNIAVVLVQDLYVGNIGELRRYSRCRVIRRMAP</sequence>
<dbReference type="OrthoDB" id="6487365at2759"/>
<evidence type="ECO:0000256" key="1">
    <source>
        <dbReference type="PROSITE-ProRule" id="PRU00371"/>
    </source>
</evidence>
<dbReference type="AlphaFoldDB" id="A0A4C1UX90"/>
<comment type="caution">
    <text evidence="3">The sequence shown here is derived from an EMBL/GenBank/DDBJ whole genome shotgun (WGS) entry which is preliminary data.</text>
</comment>
<organism evidence="3 4">
    <name type="scientific">Eumeta variegata</name>
    <name type="common">Bagworm moth</name>
    <name type="synonym">Eumeta japonica</name>
    <dbReference type="NCBI Taxonomy" id="151549"/>
    <lineage>
        <taxon>Eukaryota</taxon>
        <taxon>Metazoa</taxon>
        <taxon>Ecdysozoa</taxon>
        <taxon>Arthropoda</taxon>
        <taxon>Hexapoda</taxon>
        <taxon>Insecta</taxon>
        <taxon>Pterygota</taxon>
        <taxon>Neoptera</taxon>
        <taxon>Endopterygota</taxon>
        <taxon>Lepidoptera</taxon>
        <taxon>Glossata</taxon>
        <taxon>Ditrysia</taxon>
        <taxon>Tineoidea</taxon>
        <taxon>Psychidae</taxon>
        <taxon>Oiketicinae</taxon>
        <taxon>Eumeta</taxon>
    </lineage>
</organism>
<dbReference type="Pfam" id="PF02944">
    <property type="entry name" value="BESS"/>
    <property type="match status" value="1"/>
</dbReference>
<proteinExistence type="predicted"/>
<keyword evidence="1" id="KW-0539">Nucleus</keyword>
<dbReference type="GO" id="GO:0005634">
    <property type="term" value="C:nucleus"/>
    <property type="evidence" value="ECO:0007669"/>
    <property type="project" value="UniProtKB-SubCell"/>
</dbReference>
<comment type="subcellular location">
    <subcellularLocation>
        <location evidence="1">Nucleus</location>
    </subcellularLocation>
</comment>
<feature type="domain" description="BESS" evidence="2">
    <location>
        <begin position="17"/>
        <end position="56"/>
    </location>
</feature>
<name>A0A4C1UX90_EUMVA</name>
<dbReference type="GO" id="GO:0003677">
    <property type="term" value="F:DNA binding"/>
    <property type="evidence" value="ECO:0007669"/>
    <property type="project" value="InterPro"/>
</dbReference>
<gene>
    <name evidence="3" type="ORF">EVAR_28538_1</name>
</gene>
<evidence type="ECO:0000313" key="3">
    <source>
        <dbReference type="EMBL" id="GBP30899.1"/>
    </source>
</evidence>
<evidence type="ECO:0000259" key="2">
    <source>
        <dbReference type="PROSITE" id="PS51031"/>
    </source>
</evidence>
<keyword evidence="4" id="KW-1185">Reference proteome</keyword>
<protein>
    <recommendedName>
        <fullName evidence="2">BESS domain-containing protein</fullName>
    </recommendedName>
</protein>
<dbReference type="Proteomes" id="UP000299102">
    <property type="component" value="Unassembled WGS sequence"/>
</dbReference>